<dbReference type="Proteomes" id="UP000199648">
    <property type="component" value="Unassembled WGS sequence"/>
</dbReference>
<dbReference type="InterPro" id="IPR002686">
    <property type="entry name" value="Transposase_17"/>
</dbReference>
<proteinExistence type="predicted"/>
<name>A0A1G5QTS2_9GAMM</name>
<dbReference type="STRING" id="415747.SAMN03097708_02796"/>
<dbReference type="EMBL" id="FMWD01000009">
    <property type="protein sequence ID" value="SCZ65157.1"/>
    <property type="molecule type" value="Genomic_DNA"/>
</dbReference>
<dbReference type="InterPro" id="IPR010921">
    <property type="entry name" value="Trp_repressor/repl_initiator"/>
</dbReference>
<dbReference type="GO" id="GO:0006313">
    <property type="term" value="P:DNA transposition"/>
    <property type="evidence" value="ECO:0007669"/>
    <property type="project" value="InterPro"/>
</dbReference>
<dbReference type="Gene3D" id="3.30.70.1290">
    <property type="entry name" value="Transposase IS200-like"/>
    <property type="match status" value="1"/>
</dbReference>
<keyword evidence="3" id="KW-1185">Reference proteome</keyword>
<dbReference type="PANTHER" id="PTHR34322">
    <property type="entry name" value="TRANSPOSASE, Y1_TNP DOMAIN-CONTAINING"/>
    <property type="match status" value="1"/>
</dbReference>
<dbReference type="OrthoDB" id="9814067at2"/>
<feature type="domain" description="Transposase IS200-like" evidence="1">
    <location>
        <begin position="9"/>
        <end position="123"/>
    </location>
</feature>
<dbReference type="Pfam" id="PF01797">
    <property type="entry name" value="Y1_Tnp"/>
    <property type="match status" value="1"/>
</dbReference>
<evidence type="ECO:0000313" key="2">
    <source>
        <dbReference type="EMBL" id="SCZ65157.1"/>
    </source>
</evidence>
<reference evidence="2 3" key="1">
    <citation type="submission" date="2016-10" db="EMBL/GenBank/DDBJ databases">
        <authorList>
            <person name="de Groot N.N."/>
        </authorList>
    </citation>
    <scope>NUCLEOTIDE SEQUENCE [LARGE SCALE GENOMIC DNA]</scope>
    <source>
        <strain evidence="2 3">HLD2</strain>
    </source>
</reference>
<dbReference type="GO" id="GO:0004803">
    <property type="term" value="F:transposase activity"/>
    <property type="evidence" value="ECO:0007669"/>
    <property type="project" value="InterPro"/>
</dbReference>
<accession>A0A1G5QTS2</accession>
<dbReference type="RefSeq" id="WP_092998389.1">
    <property type="nucleotide sequence ID" value="NZ_FMWD01000009.1"/>
</dbReference>
<dbReference type="AlphaFoldDB" id="A0A1G5QTS2"/>
<sequence>MARPLRLEFEGAVYHITARGNARQDIFLDEEDRQQFLQLLAREVEQQGWRCYAYCLMSNHYHLLVETPEPNLSRGMRRLNGVYTQQFNRRHGRVGHLLQGRYKSILVERESYLLELCRYVVLNPVRAGMVQETSDYPWCSFAATAGYSPAPPWLDIEGVLETFHSDSRKARRAYATFVGKGTNARPWDDLRGQVWLGSAKFRERMEQLAREQPCDEIPKRQLERPRPTKSDILAQVTGKFGVDQEALFERRHPQAYQCAVYLLRREANLPLKEVAGIFGISPSRVSKIQKAVESSHDEIAPAVITGAPATK</sequence>
<dbReference type="PANTHER" id="PTHR34322:SF2">
    <property type="entry name" value="TRANSPOSASE IS200-LIKE DOMAIN-CONTAINING PROTEIN"/>
    <property type="match status" value="1"/>
</dbReference>
<dbReference type="SMART" id="SM01321">
    <property type="entry name" value="Y1_Tnp"/>
    <property type="match status" value="1"/>
</dbReference>
<evidence type="ECO:0000313" key="3">
    <source>
        <dbReference type="Proteomes" id="UP000199648"/>
    </source>
</evidence>
<evidence type="ECO:0000259" key="1">
    <source>
        <dbReference type="SMART" id="SM01321"/>
    </source>
</evidence>
<dbReference type="GO" id="GO:0043565">
    <property type="term" value="F:sequence-specific DNA binding"/>
    <property type="evidence" value="ECO:0007669"/>
    <property type="project" value="InterPro"/>
</dbReference>
<dbReference type="NCBIfam" id="NF047646">
    <property type="entry name" value="REP_Tyr_transpos"/>
    <property type="match status" value="1"/>
</dbReference>
<organism evidence="2 3">
    <name type="scientific">Thiohalomonas denitrificans</name>
    <dbReference type="NCBI Taxonomy" id="415747"/>
    <lineage>
        <taxon>Bacteria</taxon>
        <taxon>Pseudomonadati</taxon>
        <taxon>Pseudomonadota</taxon>
        <taxon>Gammaproteobacteria</taxon>
        <taxon>Thiohalomonadales</taxon>
        <taxon>Thiohalomonadaceae</taxon>
        <taxon>Thiohalomonas</taxon>
    </lineage>
</organism>
<dbReference type="Gene3D" id="1.10.1750.10">
    <property type="match status" value="1"/>
</dbReference>
<gene>
    <name evidence="2" type="ORF">SAMN03097708_02796</name>
</gene>
<protein>
    <submittedName>
        <fullName evidence="2">REP element-mobilizing transposase RayT</fullName>
    </submittedName>
</protein>
<dbReference type="SUPFAM" id="SSF143422">
    <property type="entry name" value="Transposase IS200-like"/>
    <property type="match status" value="1"/>
</dbReference>
<dbReference type="SUPFAM" id="SSF48295">
    <property type="entry name" value="TrpR-like"/>
    <property type="match status" value="1"/>
</dbReference>
<dbReference type="InterPro" id="IPR036515">
    <property type="entry name" value="Transposase_17_sf"/>
</dbReference>